<dbReference type="Gene3D" id="3.10.450.50">
    <property type="match status" value="1"/>
</dbReference>
<dbReference type="InterPro" id="IPR037401">
    <property type="entry name" value="SnoaL-like"/>
</dbReference>
<dbReference type="InterPro" id="IPR032710">
    <property type="entry name" value="NTF2-like_dom_sf"/>
</dbReference>
<evidence type="ECO:0000259" key="1">
    <source>
        <dbReference type="Pfam" id="PF13474"/>
    </source>
</evidence>
<keyword evidence="3" id="KW-1185">Reference proteome</keyword>
<proteinExistence type="predicted"/>
<feature type="domain" description="SnoaL-like" evidence="1">
    <location>
        <begin position="23"/>
        <end position="142"/>
    </location>
</feature>
<organism evidence="2 3">
    <name type="scientific">Leifsonia kafniensis</name>
    <dbReference type="NCBI Taxonomy" id="475957"/>
    <lineage>
        <taxon>Bacteria</taxon>
        <taxon>Bacillati</taxon>
        <taxon>Actinomycetota</taxon>
        <taxon>Actinomycetes</taxon>
        <taxon>Micrococcales</taxon>
        <taxon>Microbacteriaceae</taxon>
        <taxon>Leifsonia</taxon>
    </lineage>
</organism>
<gene>
    <name evidence="2" type="ORF">GCM10022381_36130</name>
</gene>
<name>A0ABP7L1J0_9MICO</name>
<evidence type="ECO:0000313" key="3">
    <source>
        <dbReference type="Proteomes" id="UP001501803"/>
    </source>
</evidence>
<dbReference type="Pfam" id="PF13474">
    <property type="entry name" value="SnoaL_3"/>
    <property type="match status" value="1"/>
</dbReference>
<dbReference type="Proteomes" id="UP001501803">
    <property type="component" value="Unassembled WGS sequence"/>
</dbReference>
<sequence>MSGVGRGGSVAASTSDAVLADAVLAAADAIIADFGHHRRDAYFSGFANDATFVFHTAPDRLESRAAYEELWDEWERSAGFRVHSCVSTNRRVQVLGTAAVFSHNVETTLEMDGAVETVHERETIVFELRDGQWLAVHEHLSARSE</sequence>
<reference evidence="3" key="1">
    <citation type="journal article" date="2019" name="Int. J. Syst. Evol. Microbiol.">
        <title>The Global Catalogue of Microorganisms (GCM) 10K type strain sequencing project: providing services to taxonomists for standard genome sequencing and annotation.</title>
        <authorList>
            <consortium name="The Broad Institute Genomics Platform"/>
            <consortium name="The Broad Institute Genome Sequencing Center for Infectious Disease"/>
            <person name="Wu L."/>
            <person name="Ma J."/>
        </authorList>
    </citation>
    <scope>NUCLEOTIDE SEQUENCE [LARGE SCALE GENOMIC DNA]</scope>
    <source>
        <strain evidence="3">JCM 17021</strain>
    </source>
</reference>
<protein>
    <submittedName>
        <fullName evidence="2">Nuclear transport factor 2 family protein</fullName>
    </submittedName>
</protein>
<dbReference type="RefSeq" id="WP_345069264.1">
    <property type="nucleotide sequence ID" value="NZ_BAABCN010000015.1"/>
</dbReference>
<accession>A0ABP7L1J0</accession>
<dbReference type="EMBL" id="BAABCN010000015">
    <property type="protein sequence ID" value="GAA3890985.1"/>
    <property type="molecule type" value="Genomic_DNA"/>
</dbReference>
<comment type="caution">
    <text evidence="2">The sequence shown here is derived from an EMBL/GenBank/DDBJ whole genome shotgun (WGS) entry which is preliminary data.</text>
</comment>
<evidence type="ECO:0000313" key="2">
    <source>
        <dbReference type="EMBL" id="GAA3890985.1"/>
    </source>
</evidence>
<dbReference type="SUPFAM" id="SSF54427">
    <property type="entry name" value="NTF2-like"/>
    <property type="match status" value="1"/>
</dbReference>